<evidence type="ECO:0000313" key="14">
    <source>
        <dbReference type="Proteomes" id="UP000828390"/>
    </source>
</evidence>
<evidence type="ECO:0000256" key="9">
    <source>
        <dbReference type="SAM" id="MobiDB-lite"/>
    </source>
</evidence>
<dbReference type="GO" id="GO:0008569">
    <property type="term" value="F:minus-end-directed microtubule motor activity"/>
    <property type="evidence" value="ECO:0007669"/>
    <property type="project" value="InterPro"/>
</dbReference>
<reference evidence="13" key="2">
    <citation type="submission" date="2020-11" db="EMBL/GenBank/DDBJ databases">
        <authorList>
            <person name="McCartney M.A."/>
            <person name="Auch B."/>
            <person name="Kono T."/>
            <person name="Mallez S."/>
            <person name="Becker A."/>
            <person name="Gohl D.M."/>
            <person name="Silverstein K.A.T."/>
            <person name="Koren S."/>
            <person name="Bechman K.B."/>
            <person name="Herman A."/>
            <person name="Abrahante J.E."/>
            <person name="Garbe J."/>
        </authorList>
    </citation>
    <scope>NUCLEOTIDE SEQUENCE</scope>
    <source>
        <strain evidence="13">Duluth1</strain>
        <tissue evidence="13">Whole animal</tissue>
    </source>
</reference>
<dbReference type="InterPro" id="IPR042219">
    <property type="entry name" value="AAA_lid_11_sf"/>
</dbReference>
<name>A0A9D4L3T6_DREPO</name>
<dbReference type="InterPro" id="IPR041228">
    <property type="entry name" value="Dynein_C"/>
</dbReference>
<dbReference type="GO" id="GO:0000166">
    <property type="term" value="F:nucleotide binding"/>
    <property type="evidence" value="ECO:0007669"/>
    <property type="project" value="UniProtKB-KW"/>
</dbReference>
<evidence type="ECO:0000313" key="13">
    <source>
        <dbReference type="EMBL" id="KAH3851243.1"/>
    </source>
</evidence>
<evidence type="ECO:0000256" key="4">
    <source>
        <dbReference type="ARBA" id="ARBA00022741"/>
    </source>
</evidence>
<dbReference type="Gene3D" id="3.10.490.20">
    <property type="match status" value="1"/>
</dbReference>
<evidence type="ECO:0000256" key="3">
    <source>
        <dbReference type="ARBA" id="ARBA00022490"/>
    </source>
</evidence>
<keyword evidence="5" id="KW-0175">Coiled coil</keyword>
<dbReference type="Gene3D" id="3.40.50.300">
    <property type="entry name" value="P-loop containing nucleotide triphosphate hydrolases"/>
    <property type="match status" value="1"/>
</dbReference>
<dbReference type="FunFam" id="3.10.490.20:FF:000005">
    <property type="entry name" value="Dynein axonemal heavy chain 6"/>
    <property type="match status" value="1"/>
</dbReference>
<evidence type="ECO:0000256" key="1">
    <source>
        <dbReference type="ARBA" id="ARBA00004138"/>
    </source>
</evidence>
<sequence>VQKNTCRTFIQDLVKKLAGHLSEGFNRPGNEEIDPQFRLWLSSKPDPSFPISILQTGMKMTVEPPQGLKANMLRAFGSGGTGVISERMFEDANKGVAWRKLLFGLCLFNSVIHERKKYGALGWNIAYEFNDSDLEVSILQLEMLLSEHKTIPWEALSYLIGGVTYGGRVTDEWDYRCLHALLGRFFCPESLQPHYSYSPNKIYQPVRDGMKFTDVVTYIESLPADNSADIFGMTTNAEKACREIQANDLMTTIISVQPRLSMGFMGTAKSSDEIVGTMAADILQRLPETVEEVAEGDVRSSTSSTLFQIHIKHILNRELPDLRDFEKNKLLSAAVDSVMGNSALVTVLRQEMDRYNTLLHVIHTMMRSLILAIKGEVIMSEPLEEAYNALLTQKVPLKWKSVSYESCKPLGSWVENLHMRVDFFAQWAELLLSSVERLMKPALGAKGGPVGELDPQEVPCSLPHSYWLSGFFFPQGFLTGVLQNHARKMGISVDSLQFQFRVLKKASDNDDTLSDLKQNFNIKETAFQGPTPPSDGVLIFGLYIDGARWDTQNNCVQDSLPGQRFARLPEIHFLPVQKQVSRADDSSSLHSVTKSPDNEPKSDLSPEEPNLPLHVYECPLYRTSERAGTLSSTGHSTNFVTAVQLPSQNQPSFWIMRGVALLCQPDE</sequence>
<dbReference type="Gene3D" id="1.20.1270.280">
    <property type="match status" value="1"/>
</dbReference>
<dbReference type="Gene3D" id="1.10.8.720">
    <property type="entry name" value="Region D6 of dynein motor"/>
    <property type="match status" value="1"/>
</dbReference>
<dbReference type="Pfam" id="PF03028">
    <property type="entry name" value="Dynein_heavy"/>
    <property type="match status" value="1"/>
</dbReference>
<evidence type="ECO:0000256" key="2">
    <source>
        <dbReference type="ARBA" id="ARBA00004245"/>
    </source>
</evidence>
<evidence type="ECO:0000259" key="12">
    <source>
        <dbReference type="Pfam" id="PF18199"/>
    </source>
</evidence>
<feature type="non-terminal residue" evidence="13">
    <location>
        <position position="667"/>
    </location>
</feature>
<dbReference type="PANTHER" id="PTHR22878">
    <property type="entry name" value="DYNEIN HEAVY CHAIN 6, AXONEMAL-LIKE-RELATED"/>
    <property type="match status" value="1"/>
</dbReference>
<keyword evidence="3" id="KW-0963">Cytoplasm</keyword>
<dbReference type="InterPro" id="IPR004273">
    <property type="entry name" value="Dynein_heavy_D6_P-loop"/>
</dbReference>
<gene>
    <name evidence="13" type="ORF">DPMN_093722</name>
</gene>
<feature type="domain" description="Dynein heavy chain region D6 P-loop" evidence="10">
    <location>
        <begin position="19"/>
        <end position="61"/>
    </location>
</feature>
<dbReference type="InterPro" id="IPR043160">
    <property type="entry name" value="Dynein_C_barrel"/>
</dbReference>
<dbReference type="InterPro" id="IPR041658">
    <property type="entry name" value="AAA_lid_11"/>
</dbReference>
<dbReference type="Pfam" id="PF18198">
    <property type="entry name" value="AAA_lid_11"/>
    <property type="match status" value="1"/>
</dbReference>
<organism evidence="13 14">
    <name type="scientific">Dreissena polymorpha</name>
    <name type="common">Zebra mussel</name>
    <name type="synonym">Mytilus polymorpha</name>
    <dbReference type="NCBI Taxonomy" id="45954"/>
    <lineage>
        <taxon>Eukaryota</taxon>
        <taxon>Metazoa</taxon>
        <taxon>Spiralia</taxon>
        <taxon>Lophotrochozoa</taxon>
        <taxon>Mollusca</taxon>
        <taxon>Bivalvia</taxon>
        <taxon>Autobranchia</taxon>
        <taxon>Heteroconchia</taxon>
        <taxon>Euheterodonta</taxon>
        <taxon>Imparidentia</taxon>
        <taxon>Neoheterodontei</taxon>
        <taxon>Myida</taxon>
        <taxon>Dreissenoidea</taxon>
        <taxon>Dreissenidae</taxon>
        <taxon>Dreissena</taxon>
    </lineage>
</organism>
<dbReference type="Proteomes" id="UP000828390">
    <property type="component" value="Unassembled WGS sequence"/>
</dbReference>
<proteinExistence type="predicted"/>
<evidence type="ECO:0000259" key="10">
    <source>
        <dbReference type="Pfam" id="PF03028"/>
    </source>
</evidence>
<evidence type="ECO:0008006" key="15">
    <source>
        <dbReference type="Google" id="ProtNLM"/>
    </source>
</evidence>
<dbReference type="Pfam" id="PF18199">
    <property type="entry name" value="Dynein_C"/>
    <property type="match status" value="1"/>
</dbReference>
<keyword evidence="8" id="KW-0966">Cell projection</keyword>
<keyword evidence="6" id="KW-0969">Cilium</keyword>
<dbReference type="InterPro" id="IPR027417">
    <property type="entry name" value="P-loop_NTPase"/>
</dbReference>
<feature type="domain" description="Dynein heavy chain C-terminal" evidence="12">
    <location>
        <begin position="245"/>
        <end position="663"/>
    </location>
</feature>
<accession>A0A9D4L3T6</accession>
<evidence type="ECO:0000256" key="6">
    <source>
        <dbReference type="ARBA" id="ARBA00023069"/>
    </source>
</evidence>
<keyword evidence="7" id="KW-0206">Cytoskeleton</keyword>
<comment type="caution">
    <text evidence="13">The sequence shown here is derived from an EMBL/GenBank/DDBJ whole genome shotgun (WGS) entry which is preliminary data.</text>
</comment>
<evidence type="ECO:0000256" key="8">
    <source>
        <dbReference type="ARBA" id="ARBA00023273"/>
    </source>
</evidence>
<evidence type="ECO:0000259" key="11">
    <source>
        <dbReference type="Pfam" id="PF18198"/>
    </source>
</evidence>
<dbReference type="GO" id="GO:0007018">
    <property type="term" value="P:microtubule-based movement"/>
    <property type="evidence" value="ECO:0007669"/>
    <property type="project" value="InterPro"/>
</dbReference>
<keyword evidence="4" id="KW-0547">Nucleotide-binding</keyword>
<dbReference type="GO" id="GO:0030286">
    <property type="term" value="C:dynein complex"/>
    <property type="evidence" value="ECO:0007669"/>
    <property type="project" value="InterPro"/>
</dbReference>
<dbReference type="GO" id="GO:0005929">
    <property type="term" value="C:cilium"/>
    <property type="evidence" value="ECO:0007669"/>
    <property type="project" value="UniProtKB-SubCell"/>
</dbReference>
<dbReference type="GO" id="GO:0051959">
    <property type="term" value="F:dynein light intermediate chain binding"/>
    <property type="evidence" value="ECO:0007669"/>
    <property type="project" value="InterPro"/>
</dbReference>
<dbReference type="AlphaFoldDB" id="A0A9D4L3T6"/>
<comment type="subcellular location">
    <subcellularLocation>
        <location evidence="1">Cell projection</location>
        <location evidence="1">Cilium</location>
    </subcellularLocation>
    <subcellularLocation>
        <location evidence="2">Cytoplasm</location>
        <location evidence="2">Cytoskeleton</location>
    </subcellularLocation>
</comment>
<feature type="domain" description="Dynein heavy chain AAA lid" evidence="11">
    <location>
        <begin position="98"/>
        <end position="237"/>
    </location>
</feature>
<evidence type="ECO:0000256" key="7">
    <source>
        <dbReference type="ARBA" id="ARBA00023212"/>
    </source>
</evidence>
<reference evidence="13" key="1">
    <citation type="journal article" date="2019" name="bioRxiv">
        <title>The Genome of the Zebra Mussel, Dreissena polymorpha: A Resource for Invasive Species Research.</title>
        <authorList>
            <person name="McCartney M.A."/>
            <person name="Auch B."/>
            <person name="Kono T."/>
            <person name="Mallez S."/>
            <person name="Zhang Y."/>
            <person name="Obille A."/>
            <person name="Becker A."/>
            <person name="Abrahante J.E."/>
            <person name="Garbe J."/>
            <person name="Badalamenti J.P."/>
            <person name="Herman A."/>
            <person name="Mangelson H."/>
            <person name="Liachko I."/>
            <person name="Sullivan S."/>
            <person name="Sone E.D."/>
            <person name="Koren S."/>
            <person name="Silverstein K.A.T."/>
            <person name="Beckman K.B."/>
            <person name="Gohl D.M."/>
        </authorList>
    </citation>
    <scope>NUCLEOTIDE SEQUENCE</scope>
    <source>
        <strain evidence="13">Duluth1</strain>
        <tissue evidence="13">Whole animal</tissue>
    </source>
</reference>
<dbReference type="EMBL" id="JAIWYP010000003">
    <property type="protein sequence ID" value="KAH3851243.1"/>
    <property type="molecule type" value="Genomic_DNA"/>
</dbReference>
<dbReference type="GO" id="GO:0045505">
    <property type="term" value="F:dynein intermediate chain binding"/>
    <property type="evidence" value="ECO:0007669"/>
    <property type="project" value="InterPro"/>
</dbReference>
<dbReference type="FunFam" id="1.10.8.720:FF:000001">
    <property type="entry name" value="dynein heavy chain 7, axonemal"/>
    <property type="match status" value="1"/>
</dbReference>
<dbReference type="InterPro" id="IPR026983">
    <property type="entry name" value="DHC"/>
</dbReference>
<evidence type="ECO:0000256" key="5">
    <source>
        <dbReference type="ARBA" id="ARBA00023054"/>
    </source>
</evidence>
<keyword evidence="14" id="KW-1185">Reference proteome</keyword>
<dbReference type="PANTHER" id="PTHR22878:SF69">
    <property type="entry name" value="DYNEIN HEAVY CHAIN"/>
    <property type="match status" value="1"/>
</dbReference>
<protein>
    <recommendedName>
        <fullName evidence="15">Dynein heavy chain</fullName>
    </recommendedName>
</protein>
<feature type="region of interest" description="Disordered" evidence="9">
    <location>
        <begin position="582"/>
        <end position="611"/>
    </location>
</feature>